<feature type="modified residue" description="N6-(pyridoxal phosphate)lysine" evidence="5">
    <location>
        <position position="258"/>
    </location>
</feature>
<evidence type="ECO:0000256" key="1">
    <source>
        <dbReference type="ARBA" id="ARBA00001933"/>
    </source>
</evidence>
<evidence type="ECO:0000259" key="6">
    <source>
        <dbReference type="Pfam" id="PF01212"/>
    </source>
</evidence>
<dbReference type="InterPro" id="IPR001597">
    <property type="entry name" value="ArAA_b-elim_lyase/Thr_aldolase"/>
</dbReference>
<dbReference type="InterPro" id="IPR015424">
    <property type="entry name" value="PyrdxlP-dep_Trfase"/>
</dbReference>
<comment type="similarity">
    <text evidence="2">Belongs to the beta-eliminating lyase family.</text>
</comment>
<dbReference type="SUPFAM" id="SSF53383">
    <property type="entry name" value="PLP-dependent transferases"/>
    <property type="match status" value="1"/>
</dbReference>
<evidence type="ECO:0000256" key="2">
    <source>
        <dbReference type="ARBA" id="ARBA00009721"/>
    </source>
</evidence>
<accession>A0A1H5WM48</accession>
<proteinExistence type="inferred from homology"/>
<evidence type="ECO:0000256" key="4">
    <source>
        <dbReference type="ARBA" id="ARBA00023239"/>
    </source>
</evidence>
<dbReference type="Gene3D" id="3.40.640.10">
    <property type="entry name" value="Type I PLP-dependent aspartate aminotransferase-like (Major domain)"/>
    <property type="match status" value="1"/>
</dbReference>
<dbReference type="PANTHER" id="PTHR32325">
    <property type="entry name" value="BETA-ELIMINATING LYASE-LIKE PROTEIN-RELATED"/>
    <property type="match status" value="1"/>
</dbReference>
<sequence length="458" mass="52041">MKLPYAEPYRIKMIEEIHQSEPEQRKNWIKNAHFNLFNLKSSQVFIDLLTDSGTGAMSDKQWSALMSGDESYAGSRSFDELHQTVKTLTGFPFLLPTHQGRAAENILFSVLVKDGDFIPGNSHFDTTKGHIEMRKAHAIDCTIEKAFNVDDLFPFKGNIDLNKLEDVYKNNPKEKIPFCLITITCNSSGGQPVSLENIKAVKKLSDQYGIPVYFDAARFAENAYFIKTREKGQENRTIKEIAKEIFSYGDGMTMSSKKDGLVNIGGFIALNNEKVFQEASNFTIIFEGFITYGGMAGRDMAALAVGLNEATEFEYLESRISQVEYLGKKLMEYGVPIQKPIGGHAIFIDALKFLPHLKREEYPAQTLGIELYKEAGIRAVEIGTLLADRDPETRENRYPKLELLRLAIPRRTYTNNHMDYIAVALKNVFERRNEIKSGYKIIWEPAILRHFTVKLEEV</sequence>
<dbReference type="PANTHER" id="PTHR32325:SF4">
    <property type="entry name" value="TRYPTOPHANASE"/>
    <property type="match status" value="1"/>
</dbReference>
<evidence type="ECO:0000313" key="7">
    <source>
        <dbReference type="EMBL" id="SEG00552.1"/>
    </source>
</evidence>
<evidence type="ECO:0000256" key="5">
    <source>
        <dbReference type="PIRSR" id="PIRSR611166-50"/>
    </source>
</evidence>
<dbReference type="Pfam" id="PF01212">
    <property type="entry name" value="Beta_elim_lyase"/>
    <property type="match status" value="1"/>
</dbReference>
<dbReference type="InterPro" id="IPR015421">
    <property type="entry name" value="PyrdxlP-dep_Trfase_major"/>
</dbReference>
<dbReference type="GO" id="GO:0009072">
    <property type="term" value="P:aromatic amino acid metabolic process"/>
    <property type="evidence" value="ECO:0007669"/>
    <property type="project" value="InterPro"/>
</dbReference>
<dbReference type="Gene3D" id="3.90.1150.10">
    <property type="entry name" value="Aspartate Aminotransferase, domain 1"/>
    <property type="match status" value="1"/>
</dbReference>
<keyword evidence="3 5" id="KW-0663">Pyridoxal phosphate</keyword>
<dbReference type="Proteomes" id="UP000236738">
    <property type="component" value="Unassembled WGS sequence"/>
</dbReference>
<organism evidence="7 8">
    <name type="scientific">Halpernia humi</name>
    <dbReference type="NCBI Taxonomy" id="493375"/>
    <lineage>
        <taxon>Bacteria</taxon>
        <taxon>Pseudomonadati</taxon>
        <taxon>Bacteroidota</taxon>
        <taxon>Flavobacteriia</taxon>
        <taxon>Flavobacteriales</taxon>
        <taxon>Weeksellaceae</taxon>
        <taxon>Chryseobacterium group</taxon>
        <taxon>Halpernia</taxon>
    </lineage>
</organism>
<dbReference type="AlphaFoldDB" id="A0A1H5WM48"/>
<dbReference type="CDD" id="cd00617">
    <property type="entry name" value="Tnase_like"/>
    <property type="match status" value="1"/>
</dbReference>
<name>A0A1H5WM48_9FLAO</name>
<feature type="domain" description="Aromatic amino acid beta-eliminating lyase/threonine aldolase" evidence="6">
    <location>
        <begin position="47"/>
        <end position="422"/>
    </location>
</feature>
<dbReference type="NCBIfam" id="NF009709">
    <property type="entry name" value="PRK13238.1"/>
    <property type="match status" value="1"/>
</dbReference>
<keyword evidence="4 7" id="KW-0456">Lyase</keyword>
<keyword evidence="8" id="KW-1185">Reference proteome</keyword>
<evidence type="ECO:0000313" key="8">
    <source>
        <dbReference type="Proteomes" id="UP000236738"/>
    </source>
</evidence>
<reference evidence="8" key="1">
    <citation type="submission" date="2016-10" db="EMBL/GenBank/DDBJ databases">
        <authorList>
            <person name="Varghese N."/>
            <person name="Submissions S."/>
        </authorList>
    </citation>
    <scope>NUCLEOTIDE SEQUENCE [LARGE SCALE GENOMIC DNA]</scope>
    <source>
        <strain evidence="8">DSM 21580</strain>
    </source>
</reference>
<dbReference type="InterPro" id="IPR015422">
    <property type="entry name" value="PyrdxlP-dep_Trfase_small"/>
</dbReference>
<comment type="cofactor">
    <cofactor evidence="1 5">
        <name>pyridoxal 5'-phosphate</name>
        <dbReference type="ChEBI" id="CHEBI:597326"/>
    </cofactor>
</comment>
<dbReference type="OrthoDB" id="9764079at2"/>
<dbReference type="InterPro" id="IPR011166">
    <property type="entry name" value="Beta-eliminating_lyase"/>
</dbReference>
<dbReference type="RefSeq" id="WP_103913249.1">
    <property type="nucleotide sequence ID" value="NZ_FNUS01000002.1"/>
</dbReference>
<gene>
    <name evidence="7" type="ORF">SAMN05421847_1261</name>
</gene>
<dbReference type="PIRSF" id="PIRSF001386">
    <property type="entry name" value="Trpase"/>
    <property type="match status" value="1"/>
</dbReference>
<evidence type="ECO:0000256" key="3">
    <source>
        <dbReference type="ARBA" id="ARBA00022898"/>
    </source>
</evidence>
<dbReference type="GO" id="GO:0016830">
    <property type="term" value="F:carbon-carbon lyase activity"/>
    <property type="evidence" value="ECO:0007669"/>
    <property type="project" value="InterPro"/>
</dbReference>
<protein>
    <submittedName>
        <fullName evidence="7">Tyrosine phenol-lyase</fullName>
    </submittedName>
</protein>
<dbReference type="EMBL" id="FNUS01000002">
    <property type="protein sequence ID" value="SEG00552.1"/>
    <property type="molecule type" value="Genomic_DNA"/>
</dbReference>